<dbReference type="Proteomes" id="UP001151760">
    <property type="component" value="Unassembled WGS sequence"/>
</dbReference>
<keyword evidence="3" id="KW-1185">Reference proteome</keyword>
<feature type="domain" description="Integrase catalytic" evidence="1">
    <location>
        <begin position="56"/>
        <end position="219"/>
    </location>
</feature>
<keyword evidence="2" id="KW-0695">RNA-directed DNA polymerase</keyword>
<dbReference type="SUPFAM" id="SSF53098">
    <property type="entry name" value="Ribonuclease H-like"/>
    <property type="match status" value="1"/>
</dbReference>
<keyword evidence="2" id="KW-0808">Transferase</keyword>
<evidence type="ECO:0000313" key="3">
    <source>
        <dbReference type="Proteomes" id="UP001151760"/>
    </source>
</evidence>
<reference evidence="2" key="2">
    <citation type="submission" date="2022-01" db="EMBL/GenBank/DDBJ databases">
        <authorList>
            <person name="Yamashiro T."/>
            <person name="Shiraishi A."/>
            <person name="Satake H."/>
            <person name="Nakayama K."/>
        </authorList>
    </citation>
    <scope>NUCLEOTIDE SEQUENCE</scope>
</reference>
<accession>A0ABQ5FK20</accession>
<dbReference type="InterPro" id="IPR056924">
    <property type="entry name" value="SH3_Tf2-1"/>
</dbReference>
<gene>
    <name evidence="2" type="ORF">Tco_1015142</name>
</gene>
<dbReference type="InterPro" id="IPR036397">
    <property type="entry name" value="RNaseH_sf"/>
</dbReference>
<evidence type="ECO:0000313" key="2">
    <source>
        <dbReference type="EMBL" id="GJT63662.1"/>
    </source>
</evidence>
<dbReference type="PANTHER" id="PTHR45835">
    <property type="entry name" value="YALI0A06105P"/>
    <property type="match status" value="1"/>
</dbReference>
<dbReference type="PANTHER" id="PTHR45835:SF99">
    <property type="entry name" value="CHROMO DOMAIN-CONTAINING PROTEIN-RELATED"/>
    <property type="match status" value="1"/>
</dbReference>
<comment type="caution">
    <text evidence="2">The sequence shown here is derived from an EMBL/GenBank/DDBJ whole genome shotgun (WGS) entry which is preliminary data.</text>
</comment>
<sequence>MERKEDGSLYFMDCIWVPLAGGWPGMKKDIATYVSKCLTCSKVKAEHQRPLVLLQQPEIPKGKRDKITMDFITKLPKTKSGHDTIWVIVDKLTKSAHFLAKREDYSTERLAKLYIDKIVARYGVPVSIISDRDGRFTSCCWQIVQKALGTRLDMSTTYHPQTDGQSERTIQTLEDMLRACVIDFSGNWDVHLPLAEFSYNNSYHSSIWCAPFEALYGRKCRSLVLWAEIGEGSLIGLELVQETTNKFEVGDRVLLKVSPWKGVIRFGKKGKLAPRYVGPFKILERIGLIAYRLRLPKELSSVHDTFHASNLKKCLADASLHVPLNEIKIDKTHCFVEEPVEIMDREVRSLKRSKISLVKVHWNSKCGPEFTWEREDHMKSKYPQLFFDRVVEPAMTMEMSDVLHALLRQYVDNYGLDYYGKGSFIVNRHRVKLYHDEEQLNELSSEVIHLMCEKGKMKAISFMAPFPKDYRKTMPWAAKKSFIYIVLDNICNEAKLYDLDETSKGIVGNLLYVKEDLSEEFSLGEK</sequence>
<reference evidence="2" key="1">
    <citation type="journal article" date="2022" name="Int. J. Mol. Sci.">
        <title>Draft Genome of Tanacetum Coccineum: Genomic Comparison of Closely Related Tanacetum-Family Plants.</title>
        <authorList>
            <person name="Yamashiro T."/>
            <person name="Shiraishi A."/>
            <person name="Nakayama K."/>
            <person name="Satake H."/>
        </authorList>
    </citation>
    <scope>NUCLEOTIDE SEQUENCE</scope>
</reference>
<dbReference type="EMBL" id="BQNB010017478">
    <property type="protein sequence ID" value="GJT63662.1"/>
    <property type="molecule type" value="Genomic_DNA"/>
</dbReference>
<dbReference type="InterPro" id="IPR012337">
    <property type="entry name" value="RNaseH-like_sf"/>
</dbReference>
<proteinExistence type="predicted"/>
<dbReference type="PROSITE" id="PS50994">
    <property type="entry name" value="INTEGRASE"/>
    <property type="match status" value="1"/>
</dbReference>
<evidence type="ECO:0000259" key="1">
    <source>
        <dbReference type="PROSITE" id="PS50994"/>
    </source>
</evidence>
<protein>
    <submittedName>
        <fullName evidence="2">Reverse transcriptase domain-containing protein</fullName>
    </submittedName>
</protein>
<dbReference type="GO" id="GO:0003964">
    <property type="term" value="F:RNA-directed DNA polymerase activity"/>
    <property type="evidence" value="ECO:0007669"/>
    <property type="project" value="UniProtKB-KW"/>
</dbReference>
<dbReference type="Pfam" id="PF24626">
    <property type="entry name" value="SH3_Tf2-1"/>
    <property type="match status" value="1"/>
</dbReference>
<dbReference type="Gene3D" id="3.30.420.10">
    <property type="entry name" value="Ribonuclease H-like superfamily/Ribonuclease H"/>
    <property type="match status" value="1"/>
</dbReference>
<organism evidence="2 3">
    <name type="scientific">Tanacetum coccineum</name>
    <dbReference type="NCBI Taxonomy" id="301880"/>
    <lineage>
        <taxon>Eukaryota</taxon>
        <taxon>Viridiplantae</taxon>
        <taxon>Streptophyta</taxon>
        <taxon>Embryophyta</taxon>
        <taxon>Tracheophyta</taxon>
        <taxon>Spermatophyta</taxon>
        <taxon>Magnoliopsida</taxon>
        <taxon>eudicotyledons</taxon>
        <taxon>Gunneridae</taxon>
        <taxon>Pentapetalae</taxon>
        <taxon>asterids</taxon>
        <taxon>campanulids</taxon>
        <taxon>Asterales</taxon>
        <taxon>Asteraceae</taxon>
        <taxon>Asteroideae</taxon>
        <taxon>Anthemideae</taxon>
        <taxon>Anthemidinae</taxon>
        <taxon>Tanacetum</taxon>
    </lineage>
</organism>
<name>A0ABQ5FK20_9ASTR</name>
<dbReference type="InterPro" id="IPR001584">
    <property type="entry name" value="Integrase_cat-core"/>
</dbReference>
<keyword evidence="2" id="KW-0548">Nucleotidyltransferase</keyword>